<keyword evidence="4" id="KW-0560">Oxidoreductase</keyword>
<dbReference type="AlphaFoldDB" id="A0A6N6MRW9"/>
<dbReference type="InterPro" id="IPR001891">
    <property type="entry name" value="Malic_OxRdtase"/>
</dbReference>
<dbReference type="InterPro" id="IPR012302">
    <property type="entry name" value="Malic_NAD-bd"/>
</dbReference>
<evidence type="ECO:0000259" key="10">
    <source>
        <dbReference type="SMART" id="SM00919"/>
    </source>
</evidence>
<feature type="domain" description="Malic enzyme N-terminal" evidence="11">
    <location>
        <begin position="85"/>
        <end position="265"/>
    </location>
</feature>
<dbReference type="PRINTS" id="PR00072">
    <property type="entry name" value="MALOXRDTASE"/>
</dbReference>
<evidence type="ECO:0000256" key="1">
    <source>
        <dbReference type="ARBA" id="ARBA00001936"/>
    </source>
</evidence>
<dbReference type="GO" id="GO:0016616">
    <property type="term" value="F:oxidoreductase activity, acting on the CH-OH group of donors, NAD or NADP as acceptor"/>
    <property type="evidence" value="ECO:0007669"/>
    <property type="project" value="InterPro"/>
</dbReference>
<evidence type="ECO:0000256" key="2">
    <source>
        <dbReference type="ARBA" id="ARBA00008785"/>
    </source>
</evidence>
<evidence type="ECO:0000256" key="4">
    <source>
        <dbReference type="ARBA" id="ARBA00023002"/>
    </source>
</evidence>
<dbReference type="PANTHER" id="PTHR23406">
    <property type="entry name" value="MALIC ENZYME-RELATED"/>
    <property type="match status" value="1"/>
</dbReference>
<dbReference type="InterPro" id="IPR046346">
    <property type="entry name" value="Aminoacid_DH-like_N_sf"/>
</dbReference>
<feature type="binding site" evidence="7">
    <location>
        <position position="423"/>
    </location>
    <ligand>
        <name>(S)-malate</name>
        <dbReference type="ChEBI" id="CHEBI:15589"/>
    </ligand>
</feature>
<evidence type="ECO:0000256" key="3">
    <source>
        <dbReference type="ARBA" id="ARBA00022723"/>
    </source>
</evidence>
<reference evidence="12 13" key="1">
    <citation type="submission" date="2019-09" db="EMBL/GenBank/DDBJ databases">
        <title>YIM 132548 draft genome.</title>
        <authorList>
            <person name="Jiang L."/>
        </authorList>
    </citation>
    <scope>NUCLEOTIDE SEQUENCE [LARGE SCALE GENOMIC DNA]</scope>
    <source>
        <strain evidence="12 13">YIM 132548</strain>
    </source>
</reference>
<dbReference type="Pfam" id="PF03949">
    <property type="entry name" value="Malic_M"/>
    <property type="match status" value="1"/>
</dbReference>
<feature type="binding site" evidence="8">
    <location>
        <position position="274"/>
    </location>
    <ligand>
        <name>a divalent metal cation</name>
        <dbReference type="ChEBI" id="CHEBI:60240"/>
    </ligand>
</feature>
<feature type="binding site" evidence="8">
    <location>
        <position position="250"/>
    </location>
    <ligand>
        <name>a divalent metal cation</name>
        <dbReference type="ChEBI" id="CHEBI:60240"/>
    </ligand>
</feature>
<dbReference type="PIRSF" id="PIRSF000106">
    <property type="entry name" value="ME"/>
    <property type="match status" value="1"/>
</dbReference>
<organism evidence="12 13">
    <name type="scientific">Methylobacterium planeticum</name>
    <dbReference type="NCBI Taxonomy" id="2615211"/>
    <lineage>
        <taxon>Bacteria</taxon>
        <taxon>Pseudomonadati</taxon>
        <taxon>Pseudomonadota</taxon>
        <taxon>Alphaproteobacteria</taxon>
        <taxon>Hyphomicrobiales</taxon>
        <taxon>Methylobacteriaceae</taxon>
        <taxon>Methylobacterium</taxon>
    </lineage>
</organism>
<dbReference type="GO" id="GO:0004470">
    <property type="term" value="F:malic enzyme activity"/>
    <property type="evidence" value="ECO:0007669"/>
    <property type="project" value="InterPro"/>
</dbReference>
<accession>A0A6N6MRW9</accession>
<dbReference type="SUPFAM" id="SSF53223">
    <property type="entry name" value="Aminoacid dehydrogenase-like, N-terminal domain"/>
    <property type="match status" value="1"/>
</dbReference>
<keyword evidence="13" id="KW-1185">Reference proteome</keyword>
<dbReference type="Pfam" id="PF00390">
    <property type="entry name" value="malic"/>
    <property type="match status" value="1"/>
</dbReference>
<comment type="similarity">
    <text evidence="2 9">Belongs to the malic enzymes family.</text>
</comment>
<dbReference type="InterPro" id="IPR015884">
    <property type="entry name" value="Malic_enzyme_CS"/>
</dbReference>
<evidence type="ECO:0000256" key="7">
    <source>
        <dbReference type="PIRSR" id="PIRSR000106-2"/>
    </source>
</evidence>
<sequence>MALEQGYGTADGPYVETSRSGYDLLNDPLLNKGTGFTDPEREVLELHGLLPPTIATLDEQVARRLQAFRQLPNDYARYVFLRGLQDTNEVLFYALLVRHLEEMLPIVYTPTVGLGCQRFSQSFRKPRGLFLSMPHKDLIQRILSHAHFDDVEAIVVTDGERILGLGDQGAGGMGIPIGKLSLYTGCGGLHPATTLPVVLDVGTDNPECLSDPLYIGWRHERVRGRAYDDFIEAFVTAVADRWPHILLQWEDFARDNATRLLERYRDRLCTFNDDVQGTAVVAAGTLLAAVNVTGVPMREQRIAVLGAGGAGSGISALLLQAMMEDGLSEAEARRRFFLVDRDGLLVEGMPDLMPFQQPFVQPREAVADWALEREGRIGLGDVVRNAQPSVLIGVSGQPGAFSEGVIRAMAAAVKRPVIFPLSNPTSRTEATPSDLMVWTEGRAVVGAGSPFPPVLKNGAYVRVDQTNNSYVFPGIGLGAIAVQARRISDGMLMAAARALADVSPARLNPDANLLPPVSELRDVSLRVAQAVALQARKEGLTEPMDAGDIYQAIRNKMWTPVYRPYRRGG</sequence>
<gene>
    <name evidence="12" type="ORF">F6X51_10355</name>
</gene>
<dbReference type="NCBIfam" id="NF010052">
    <property type="entry name" value="PRK13529.1"/>
    <property type="match status" value="1"/>
</dbReference>
<evidence type="ECO:0000256" key="6">
    <source>
        <dbReference type="PIRSR" id="PIRSR000106-1"/>
    </source>
</evidence>
<proteinExistence type="inferred from homology"/>
<dbReference type="Gene3D" id="3.40.50.720">
    <property type="entry name" value="NAD(P)-binding Rossmann-like Domain"/>
    <property type="match status" value="1"/>
</dbReference>
<protein>
    <submittedName>
        <fullName evidence="12">NAD-dependent malic enzyme</fullName>
    </submittedName>
</protein>
<evidence type="ECO:0000256" key="9">
    <source>
        <dbReference type="RuleBase" id="RU003427"/>
    </source>
</evidence>
<keyword evidence="3 8" id="KW-0479">Metal-binding</keyword>
<dbReference type="Proteomes" id="UP000441523">
    <property type="component" value="Unassembled WGS sequence"/>
</dbReference>
<feature type="binding site" evidence="8">
    <location>
        <position position="251"/>
    </location>
    <ligand>
        <name>a divalent metal cation</name>
        <dbReference type="ChEBI" id="CHEBI:60240"/>
    </ligand>
</feature>
<dbReference type="InterPro" id="IPR012301">
    <property type="entry name" value="Malic_N_dom"/>
</dbReference>
<dbReference type="GO" id="GO:0046872">
    <property type="term" value="F:metal ion binding"/>
    <property type="evidence" value="ECO:0007669"/>
    <property type="project" value="UniProtKB-KW"/>
</dbReference>
<comment type="caution">
    <text evidence="12">The sequence shown here is derived from an EMBL/GenBank/DDBJ whole genome shotgun (WGS) entry which is preliminary data.</text>
</comment>
<name>A0A6N6MRW9_9HYPH</name>
<dbReference type="RefSeq" id="WP_150963286.1">
    <property type="nucleotide sequence ID" value="NZ_VZZJ01000007.1"/>
</dbReference>
<comment type="cofactor">
    <cofactor evidence="1">
        <name>Mn(2+)</name>
        <dbReference type="ChEBI" id="CHEBI:29035"/>
    </cofactor>
</comment>
<dbReference type="PROSITE" id="PS00331">
    <property type="entry name" value="MALIC_ENZYMES"/>
    <property type="match status" value="1"/>
</dbReference>
<feature type="active site" description="Proton acceptor" evidence="6">
    <location>
        <position position="179"/>
    </location>
</feature>
<dbReference type="PANTHER" id="PTHR23406:SF34">
    <property type="entry name" value="NAD-DEPENDENT MALIC ENZYME, MITOCHONDRIAL"/>
    <property type="match status" value="1"/>
</dbReference>
<dbReference type="GO" id="GO:0051287">
    <property type="term" value="F:NAD binding"/>
    <property type="evidence" value="ECO:0007669"/>
    <property type="project" value="InterPro"/>
</dbReference>
<keyword evidence="5" id="KW-0520">NAD</keyword>
<evidence type="ECO:0000256" key="8">
    <source>
        <dbReference type="PIRSR" id="PIRSR000106-3"/>
    </source>
</evidence>
<comment type="cofactor">
    <cofactor evidence="8">
        <name>Mg(2+)</name>
        <dbReference type="ChEBI" id="CHEBI:18420"/>
    </cofactor>
    <cofactor evidence="8">
        <name>Mn(2+)</name>
        <dbReference type="ChEBI" id="CHEBI:29035"/>
    </cofactor>
    <text evidence="8">Divalent metal cations. Prefers magnesium or manganese.</text>
</comment>
<evidence type="ECO:0000259" key="11">
    <source>
        <dbReference type="SMART" id="SM01274"/>
    </source>
</evidence>
<dbReference type="EMBL" id="VZZJ01000007">
    <property type="protein sequence ID" value="KAB1073596.1"/>
    <property type="molecule type" value="Genomic_DNA"/>
</dbReference>
<dbReference type="GO" id="GO:0006108">
    <property type="term" value="P:malate metabolic process"/>
    <property type="evidence" value="ECO:0007669"/>
    <property type="project" value="TreeGrafter"/>
</dbReference>
<dbReference type="SMART" id="SM01274">
    <property type="entry name" value="malic"/>
    <property type="match status" value="1"/>
</dbReference>
<dbReference type="SMART" id="SM00919">
    <property type="entry name" value="Malic_M"/>
    <property type="match status" value="1"/>
</dbReference>
<dbReference type="InterPro" id="IPR036291">
    <property type="entry name" value="NAD(P)-bd_dom_sf"/>
</dbReference>
<feature type="binding site" evidence="7">
    <location>
        <position position="161"/>
    </location>
    <ligand>
        <name>(S)-malate</name>
        <dbReference type="ChEBI" id="CHEBI:15589"/>
    </ligand>
</feature>
<feature type="binding site" evidence="7">
    <location>
        <position position="467"/>
    </location>
    <ligand>
        <name>(S)-malate</name>
        <dbReference type="ChEBI" id="CHEBI:15589"/>
    </ligand>
</feature>
<feature type="active site" description="Proton donor" evidence="6">
    <location>
        <position position="108"/>
    </location>
</feature>
<dbReference type="FunFam" id="3.40.50.10380:FF:000001">
    <property type="entry name" value="NAD-dependent malic enzyme"/>
    <property type="match status" value="1"/>
</dbReference>
<evidence type="ECO:0000256" key="5">
    <source>
        <dbReference type="ARBA" id="ARBA00023027"/>
    </source>
</evidence>
<dbReference type="InterPro" id="IPR037062">
    <property type="entry name" value="Malic_N_dom_sf"/>
</dbReference>
<dbReference type="SUPFAM" id="SSF51735">
    <property type="entry name" value="NAD(P)-binding Rossmann-fold domains"/>
    <property type="match status" value="1"/>
</dbReference>
<feature type="domain" description="Malic enzyme NAD-binding" evidence="10">
    <location>
        <begin position="275"/>
        <end position="536"/>
    </location>
</feature>
<evidence type="ECO:0000313" key="13">
    <source>
        <dbReference type="Proteomes" id="UP000441523"/>
    </source>
</evidence>
<dbReference type="Gene3D" id="3.40.50.10380">
    <property type="entry name" value="Malic enzyme, N-terminal domain"/>
    <property type="match status" value="1"/>
</dbReference>
<evidence type="ECO:0000313" key="12">
    <source>
        <dbReference type="EMBL" id="KAB1073596.1"/>
    </source>
</evidence>